<dbReference type="SUPFAM" id="SSF159501">
    <property type="entry name" value="EreA/ChaN-like"/>
    <property type="match status" value="1"/>
</dbReference>
<feature type="signal peptide" evidence="1">
    <location>
        <begin position="1"/>
        <end position="23"/>
    </location>
</feature>
<name>A0A7Y9KDF0_9ACTN</name>
<dbReference type="EC" id="3.1.1.-" evidence="2"/>
<evidence type="ECO:0000313" key="2">
    <source>
        <dbReference type="EMBL" id="NYE11529.1"/>
    </source>
</evidence>
<keyword evidence="1" id="KW-0732">Signal</keyword>
<dbReference type="Gene3D" id="1.20.1440.30">
    <property type="entry name" value="Biosynthetic Protein domain"/>
    <property type="match status" value="1"/>
</dbReference>
<dbReference type="AlphaFoldDB" id="A0A7Y9KDF0"/>
<reference evidence="2 3" key="1">
    <citation type="submission" date="2020-07" db="EMBL/GenBank/DDBJ databases">
        <title>Sequencing the genomes of 1000 actinobacteria strains.</title>
        <authorList>
            <person name="Klenk H.-P."/>
        </authorList>
    </citation>
    <scope>NUCLEOTIDE SEQUENCE [LARGE SCALE GENOMIC DNA]</scope>
    <source>
        <strain evidence="2 3">DSM 43461</strain>
    </source>
</reference>
<evidence type="ECO:0000256" key="1">
    <source>
        <dbReference type="SAM" id="SignalP"/>
    </source>
</evidence>
<dbReference type="Gene3D" id="3.30.1870.10">
    <property type="entry name" value="EreA-like, domain 2"/>
    <property type="match status" value="1"/>
</dbReference>
<dbReference type="Proteomes" id="UP000591272">
    <property type="component" value="Unassembled WGS sequence"/>
</dbReference>
<keyword evidence="2" id="KW-0378">Hydrolase</keyword>
<dbReference type="PANTHER" id="PTHR31299:SF0">
    <property type="entry name" value="ESTERASE, PUTATIVE (AFU_ORTHOLOGUE AFUA_1G05850)-RELATED"/>
    <property type="match status" value="1"/>
</dbReference>
<dbReference type="GO" id="GO:0046677">
    <property type="term" value="P:response to antibiotic"/>
    <property type="evidence" value="ECO:0007669"/>
    <property type="project" value="InterPro"/>
</dbReference>
<accession>A0A7Y9KDF0</accession>
<evidence type="ECO:0000313" key="3">
    <source>
        <dbReference type="Proteomes" id="UP000591272"/>
    </source>
</evidence>
<dbReference type="InterPro" id="IPR007815">
    <property type="entry name" value="Emycin_Estase"/>
</dbReference>
<dbReference type="EMBL" id="JACCBT010000001">
    <property type="protein sequence ID" value="NYE11529.1"/>
    <property type="molecule type" value="Genomic_DNA"/>
</dbReference>
<dbReference type="GO" id="GO:0016787">
    <property type="term" value="F:hydrolase activity"/>
    <property type="evidence" value="ECO:0007669"/>
    <property type="project" value="UniProtKB-KW"/>
</dbReference>
<dbReference type="CDD" id="cd14728">
    <property type="entry name" value="Ere-like"/>
    <property type="match status" value="1"/>
</dbReference>
<comment type="caution">
    <text evidence="2">The sequence shown here is derived from an EMBL/GenBank/DDBJ whole genome shotgun (WGS) entry which is preliminary data.</text>
</comment>
<keyword evidence="3" id="KW-1185">Reference proteome</keyword>
<dbReference type="Gene3D" id="3.40.1660.10">
    <property type="entry name" value="EreA-like (biosynthetic domain)"/>
    <property type="match status" value="1"/>
</dbReference>
<dbReference type="InterPro" id="IPR052036">
    <property type="entry name" value="Hydrolase/PRTase-associated"/>
</dbReference>
<protein>
    <submittedName>
        <fullName evidence="2">Erythromycin esterase</fullName>
        <ecNumber evidence="2">3.1.1.-</ecNumber>
    </submittedName>
</protein>
<dbReference type="RefSeq" id="WP_179832894.1">
    <property type="nucleotide sequence ID" value="NZ_BMRD01000012.1"/>
</dbReference>
<dbReference type="PANTHER" id="PTHR31299">
    <property type="entry name" value="ESTERASE, PUTATIVE (AFU_ORTHOLOGUE AFUA_1G05850)-RELATED"/>
    <property type="match status" value="1"/>
</dbReference>
<feature type="chain" id="PRO_5038392467" evidence="1">
    <location>
        <begin position="24"/>
        <end position="443"/>
    </location>
</feature>
<dbReference type="Pfam" id="PF05139">
    <property type="entry name" value="Erythro_esteras"/>
    <property type="match status" value="1"/>
</dbReference>
<organism evidence="2 3">
    <name type="scientific">Actinomadura citrea</name>
    <dbReference type="NCBI Taxonomy" id="46158"/>
    <lineage>
        <taxon>Bacteria</taxon>
        <taxon>Bacillati</taxon>
        <taxon>Actinomycetota</taxon>
        <taxon>Actinomycetes</taxon>
        <taxon>Streptosporangiales</taxon>
        <taxon>Thermomonosporaceae</taxon>
        <taxon>Actinomadura</taxon>
    </lineage>
</organism>
<gene>
    <name evidence="2" type="ORF">BJ999_001825</name>
</gene>
<sequence>MKRFGRNAQASLLLAAGIGTAVAGAPAVSAAPRTEPVTEPVTEWVGHNAAALGTIDPAAPLDDQAPLLRSVRGATVVGLGESVHGTREETRLKHRALRLLVERLGFRSVAWEENWTTGVQIDRYIRTGEGDLEALMQQMLPQYQTGEVADVLRWLRDFNAGRADKVRFVGVEYFLTGPPAYDAVQAHVAATAPERLAELRGHLRVLRPPSADMWKYVTEYMQVADKQPYIRHARRLHDLVEGLPHRPGDRAHALAVHNARQILWFYEHYGLPEADQHGYRDARAARNLKWWRGFSGDKIAYWSAGAHTADAPRMRIVGPPGPDMRFASAGSYLRRWYGPRYRSIGFTFDHGTVSLGDGRTAPMPRPAPNWFENPFGGVRTAQFTLDLRAPAPPPVRTWLDAPVQTRGLAHTGPGSYMTGGTLRQWFDVIVHRQEVTPATAITS</sequence>
<proteinExistence type="predicted"/>